<comment type="caution">
    <text evidence="1">The sequence shown here is derived from an EMBL/GenBank/DDBJ whole genome shotgun (WGS) entry which is preliminary data.</text>
</comment>
<dbReference type="AlphaFoldDB" id="A0A2M7B9A1"/>
<evidence type="ECO:0000313" key="1">
    <source>
        <dbReference type="EMBL" id="PIU99696.1"/>
    </source>
</evidence>
<reference evidence="2" key="1">
    <citation type="submission" date="2017-09" db="EMBL/GenBank/DDBJ databases">
        <title>Depth-based differentiation of microbial function through sediment-hosted aquifers and enrichment of novel symbionts in the deep terrestrial subsurface.</title>
        <authorList>
            <person name="Probst A.J."/>
            <person name="Ladd B."/>
            <person name="Jarett J.K."/>
            <person name="Geller-Mcgrath D.E."/>
            <person name="Sieber C.M.K."/>
            <person name="Emerson J.B."/>
            <person name="Anantharaman K."/>
            <person name="Thomas B.C."/>
            <person name="Malmstrom R."/>
            <person name="Stieglmeier M."/>
            <person name="Klingl A."/>
            <person name="Woyke T."/>
            <person name="Ryan C.M."/>
            <person name="Banfield J.F."/>
        </authorList>
    </citation>
    <scope>NUCLEOTIDE SEQUENCE [LARGE SCALE GENOMIC DNA]</scope>
</reference>
<dbReference type="CDD" id="cd07432">
    <property type="entry name" value="PHP_HisPPase"/>
    <property type="match status" value="1"/>
</dbReference>
<name>A0A2M7B9A1_9BACT</name>
<protein>
    <recommendedName>
        <fullName evidence="3">Polymerase/histidinol phosphatase N-terminal domain-containing protein</fullName>
    </recommendedName>
</protein>
<accession>A0A2M7B9A1</accession>
<dbReference type="Proteomes" id="UP000228561">
    <property type="component" value="Unassembled WGS sequence"/>
</dbReference>
<gene>
    <name evidence="1" type="ORF">COS58_00955</name>
</gene>
<dbReference type="Pfam" id="PF13263">
    <property type="entry name" value="PHP_C"/>
    <property type="match status" value="1"/>
</dbReference>
<dbReference type="EMBL" id="PEVG01000011">
    <property type="protein sequence ID" value="PIU99696.1"/>
    <property type="molecule type" value="Genomic_DNA"/>
</dbReference>
<proteinExistence type="predicted"/>
<evidence type="ECO:0000313" key="2">
    <source>
        <dbReference type="Proteomes" id="UP000228561"/>
    </source>
</evidence>
<dbReference type="Gene3D" id="3.20.20.140">
    <property type="entry name" value="Metal-dependent hydrolases"/>
    <property type="match status" value="1"/>
</dbReference>
<sequence length="228" mass="25947">MFLKTNLHFHTSLDEEITNYNIYQGIDYAKEQNFGVLAYTPHRKFLFKQEFSNYAESKGLLLIPGIEINIGKKHIVILNCGKEAENIKSFEDVANYKKKNPNVLILAPHPFVFSPKSLKSSFLENIGLFDAVEMTVFSNGVFNFNKPAEIAAKKHGKPFIATSDTHFLEDINRGYALINVKEKNIEEVFSAIKNGDFQNKMNSMSPIAMIKYIIKSALNTIRPNTFRS</sequence>
<evidence type="ECO:0008006" key="3">
    <source>
        <dbReference type="Google" id="ProtNLM"/>
    </source>
</evidence>
<dbReference type="InterPro" id="IPR016195">
    <property type="entry name" value="Pol/histidinol_Pase-like"/>
</dbReference>
<dbReference type="SUPFAM" id="SSF89550">
    <property type="entry name" value="PHP domain-like"/>
    <property type="match status" value="1"/>
</dbReference>
<organism evidence="1 2">
    <name type="scientific">Candidatus Tagabacteria bacterium CG03_land_8_20_14_0_80_41_22</name>
    <dbReference type="NCBI Taxonomy" id="1975020"/>
    <lineage>
        <taxon>Bacteria</taxon>
        <taxon>Candidatus Tagaibacteriota</taxon>
    </lineage>
</organism>